<evidence type="ECO:0000313" key="5">
    <source>
        <dbReference type="EMBL" id="RHH73816.1"/>
    </source>
</evidence>
<reference evidence="7 8" key="2">
    <citation type="submission" date="2019-09" db="EMBL/GenBank/DDBJ databases">
        <title>Distinct polysaccharide growth profiles of human intestinal Prevotella copri isolates.</title>
        <authorList>
            <person name="Fehlner-Peach H."/>
            <person name="Magnabosco C."/>
            <person name="Raghavan V."/>
            <person name="Scher J.U."/>
            <person name="Tett A."/>
            <person name="Cox L.M."/>
            <person name="Gottsegen C."/>
            <person name="Watters A."/>
            <person name="Wiltshire- Gordon J.D."/>
            <person name="Segata N."/>
            <person name="Bonneau R."/>
            <person name="Littman D.R."/>
        </authorList>
    </citation>
    <scope>NUCLEOTIDE SEQUENCE [LARGE SCALE GENOMIC DNA]</scope>
    <source>
        <strain evidence="4 7">BVe41219</strain>
        <strain evidence="3">IAK279</strain>
        <strain evidence="8">iAK279</strain>
        <strain evidence="2">IK21513</strain>
        <strain evidence="9">iK21513</strain>
    </source>
</reference>
<keyword evidence="1" id="KW-0472">Membrane</keyword>
<dbReference type="Proteomes" id="UP000406735">
    <property type="component" value="Unassembled WGS sequence"/>
</dbReference>
<comment type="caution">
    <text evidence="5">The sequence shown here is derived from an EMBL/GenBank/DDBJ whole genome shotgun (WGS) entry which is preliminary data.</text>
</comment>
<evidence type="ECO:0000313" key="7">
    <source>
        <dbReference type="Proteomes" id="UP000358159"/>
    </source>
</evidence>
<keyword evidence="1" id="KW-0812">Transmembrane</keyword>
<dbReference type="Proteomes" id="UP000284548">
    <property type="component" value="Unassembled WGS sequence"/>
</dbReference>
<proteinExistence type="predicted"/>
<evidence type="ECO:0000313" key="8">
    <source>
        <dbReference type="Proteomes" id="UP000390763"/>
    </source>
</evidence>
<protein>
    <submittedName>
        <fullName evidence="5">Uncharacterized protein</fullName>
    </submittedName>
</protein>
<dbReference type="EMBL" id="QRKB01000103">
    <property type="protein sequence ID" value="RHH73816.1"/>
    <property type="molecule type" value="Genomic_DNA"/>
</dbReference>
<dbReference type="EMBL" id="VZAZ01000030">
    <property type="protein sequence ID" value="MQO55423.1"/>
    <property type="molecule type" value="Genomic_DNA"/>
</dbReference>
<dbReference type="Proteomes" id="UP000358159">
    <property type="component" value="Unassembled WGS sequence"/>
</dbReference>
<reference evidence="5 6" key="1">
    <citation type="submission" date="2018-08" db="EMBL/GenBank/DDBJ databases">
        <title>A genome reference for cultivated species of the human gut microbiota.</title>
        <authorList>
            <person name="Zou Y."/>
            <person name="Xue W."/>
            <person name="Luo G."/>
        </authorList>
    </citation>
    <scope>NUCLEOTIDE SEQUENCE [LARGE SCALE GENOMIC DNA]</scope>
    <source>
        <strain evidence="5 6">AM16-54</strain>
    </source>
</reference>
<feature type="transmembrane region" description="Helical" evidence="1">
    <location>
        <begin position="40"/>
        <end position="57"/>
    </location>
</feature>
<keyword evidence="1" id="KW-1133">Transmembrane helix</keyword>
<dbReference type="EMBL" id="VZBT01000014">
    <property type="protein sequence ID" value="MQO02904.1"/>
    <property type="molecule type" value="Genomic_DNA"/>
</dbReference>
<evidence type="ECO:0000313" key="2">
    <source>
        <dbReference type="EMBL" id="MQN10951.1"/>
    </source>
</evidence>
<dbReference type="AlphaFoldDB" id="A0A414XIW6"/>
<dbReference type="EMBL" id="VZCY01000111">
    <property type="protein sequence ID" value="MQN10951.1"/>
    <property type="molecule type" value="Genomic_DNA"/>
</dbReference>
<evidence type="ECO:0000256" key="1">
    <source>
        <dbReference type="SAM" id="Phobius"/>
    </source>
</evidence>
<organism evidence="5 6">
    <name type="scientific">Segatella copri</name>
    <dbReference type="NCBI Taxonomy" id="165179"/>
    <lineage>
        <taxon>Bacteria</taxon>
        <taxon>Pseudomonadati</taxon>
        <taxon>Bacteroidota</taxon>
        <taxon>Bacteroidia</taxon>
        <taxon>Bacteroidales</taxon>
        <taxon>Prevotellaceae</taxon>
        <taxon>Segatella</taxon>
    </lineage>
</organism>
<gene>
    <name evidence="5" type="ORF">DW192_16315</name>
    <name evidence="4" type="ORF">F7D42_06805</name>
    <name evidence="3" type="ORF">F7D62_02015</name>
    <name evidence="2" type="ORF">F7D97_13740</name>
</gene>
<accession>A0A414XIW6</accession>
<name>A0A414XIW6_9BACT</name>
<dbReference type="Proteomes" id="UP000390763">
    <property type="component" value="Unassembled WGS sequence"/>
</dbReference>
<sequence>MKSFIAINLFGIIVTCEELSKEELNHELIHTAQARELLYIPFYLWYIIEWFFLFLRYQNWMWAYYNIRFEKEAYAHQEDLEYLNRRKHYCYR</sequence>
<evidence type="ECO:0000313" key="6">
    <source>
        <dbReference type="Proteomes" id="UP000284548"/>
    </source>
</evidence>
<evidence type="ECO:0000313" key="9">
    <source>
        <dbReference type="Proteomes" id="UP000406735"/>
    </source>
</evidence>
<evidence type="ECO:0000313" key="4">
    <source>
        <dbReference type="EMBL" id="MQO55423.1"/>
    </source>
</evidence>
<evidence type="ECO:0000313" key="3">
    <source>
        <dbReference type="EMBL" id="MQO02904.1"/>
    </source>
</evidence>